<name>A0AAW5WUT9_9LACO</name>
<evidence type="ECO:0000313" key="2">
    <source>
        <dbReference type="Proteomes" id="UP001212401"/>
    </source>
</evidence>
<proteinExistence type="predicted"/>
<dbReference type="RefSeq" id="WP_269296181.1">
    <property type="nucleotide sequence ID" value="NZ_CANCWZ010000004.1"/>
</dbReference>
<protein>
    <submittedName>
        <fullName evidence="1">Rpn family recombination-promoting nuclease/putative transposase</fullName>
    </submittedName>
</protein>
<dbReference type="EMBL" id="JAKHPH010000026">
    <property type="protein sequence ID" value="MCZ3668202.1"/>
    <property type="molecule type" value="Genomic_DNA"/>
</dbReference>
<dbReference type="PANTHER" id="PTHR41317:SF1">
    <property type="entry name" value="PD-(D_E)XK NUCLEASE FAMILY TRANSPOSASE"/>
    <property type="match status" value="1"/>
</dbReference>
<dbReference type="PANTHER" id="PTHR41317">
    <property type="entry name" value="PD-(D_E)XK NUCLEASE FAMILY TRANSPOSASE"/>
    <property type="match status" value="1"/>
</dbReference>
<gene>
    <name evidence="1" type="ORF">L2724_07945</name>
</gene>
<reference evidence="1" key="1">
    <citation type="submission" date="2022-01" db="EMBL/GenBank/DDBJ databases">
        <title>VMRC isolate genome collection.</title>
        <authorList>
            <person name="France M."/>
            <person name="Rutt L."/>
            <person name="Humphrys M."/>
            <person name="Ravel J."/>
        </authorList>
    </citation>
    <scope>NUCLEOTIDE SEQUENCE</scope>
    <source>
        <strain evidence="1">C0048A1</strain>
    </source>
</reference>
<accession>A0AAW5WUT9</accession>
<dbReference type="Pfam" id="PF12784">
    <property type="entry name" value="PDDEXK_2"/>
    <property type="match status" value="1"/>
</dbReference>
<sequence>MEQTGSRKSWEEASLTDDFIFSKTFLDPKITLELLRRIFPTMTIKGIKILNSQQEIKTTHDAKSSRFDIYVKDYDNRHYDLEIQVENNHNLPQRARFYQSSLATAAYTKVKNYIKANKSFVIFFCCFDPFGLGEQRYDVKRIIENYPNYTYQDHEKSVFFDITSHRKTVGPKLQNVLDLIANRKLDEEDDFIIKLKKRISFVKQNQEWRREYMLRTLYEMDIENKLKEGLKQGHEEGLKQGHEEGLKQGIEQGREEGIEEGIEQGLVKERLSLITDLIKSGQIKEQVENFLINIRQIDPAEAAKDYQEALDKKIRGSLALS</sequence>
<dbReference type="Proteomes" id="UP001212401">
    <property type="component" value="Unassembled WGS sequence"/>
</dbReference>
<dbReference type="AlphaFoldDB" id="A0AAW5WUT9"/>
<dbReference type="InterPro" id="IPR010106">
    <property type="entry name" value="RpnA"/>
</dbReference>
<organism evidence="1 2">
    <name type="scientific">Limosilactobacillus vaginalis</name>
    <dbReference type="NCBI Taxonomy" id="1633"/>
    <lineage>
        <taxon>Bacteria</taxon>
        <taxon>Bacillati</taxon>
        <taxon>Bacillota</taxon>
        <taxon>Bacilli</taxon>
        <taxon>Lactobacillales</taxon>
        <taxon>Lactobacillaceae</taxon>
        <taxon>Limosilactobacillus</taxon>
    </lineage>
</organism>
<dbReference type="NCBIfam" id="TIGR01784">
    <property type="entry name" value="T_den_put_tspse"/>
    <property type="match status" value="1"/>
</dbReference>
<evidence type="ECO:0000313" key="1">
    <source>
        <dbReference type="EMBL" id="MCZ3668202.1"/>
    </source>
</evidence>
<comment type="caution">
    <text evidence="1">The sequence shown here is derived from an EMBL/GenBank/DDBJ whole genome shotgun (WGS) entry which is preliminary data.</text>
</comment>